<dbReference type="Gene3D" id="2.30.250.10">
    <property type="entry name" value="Aminopeptidase i, Domain 2"/>
    <property type="match status" value="1"/>
</dbReference>
<dbReference type="EMBL" id="CANTUO010000005">
    <property type="protein sequence ID" value="CAI5759925.1"/>
    <property type="molecule type" value="Genomic_DNA"/>
</dbReference>
<feature type="region of interest" description="Disordered" evidence="10">
    <location>
        <begin position="1"/>
        <end position="43"/>
    </location>
</feature>
<gene>
    <name evidence="11" type="ORF">CANVERA_P4437</name>
</gene>
<dbReference type="PRINTS" id="PR00932">
    <property type="entry name" value="AMINO1PTASE"/>
</dbReference>
<organism evidence="11 12">
    <name type="scientific">Candida verbasci</name>
    <dbReference type="NCBI Taxonomy" id="1227364"/>
    <lineage>
        <taxon>Eukaryota</taxon>
        <taxon>Fungi</taxon>
        <taxon>Dikarya</taxon>
        <taxon>Ascomycota</taxon>
        <taxon>Saccharomycotina</taxon>
        <taxon>Pichiomycetes</taxon>
        <taxon>Debaryomycetaceae</taxon>
        <taxon>Candida/Lodderomyces clade</taxon>
        <taxon>Candida</taxon>
    </lineage>
</organism>
<evidence type="ECO:0000256" key="6">
    <source>
        <dbReference type="ARBA" id="ARBA00022801"/>
    </source>
</evidence>
<dbReference type="OrthoDB" id="9880441at2759"/>
<keyword evidence="4 9" id="KW-0645">Protease</keyword>
<evidence type="ECO:0000256" key="8">
    <source>
        <dbReference type="ARBA" id="ARBA00023049"/>
    </source>
</evidence>
<keyword evidence="8 9" id="KW-0482">Metalloprotease</keyword>
<dbReference type="PANTHER" id="PTHR28570">
    <property type="entry name" value="ASPARTYL AMINOPEPTIDASE"/>
    <property type="match status" value="1"/>
</dbReference>
<dbReference type="GO" id="GO:0006508">
    <property type="term" value="P:proteolysis"/>
    <property type="evidence" value="ECO:0007669"/>
    <property type="project" value="UniProtKB-KW"/>
</dbReference>
<keyword evidence="12" id="KW-1185">Reference proteome</keyword>
<evidence type="ECO:0000313" key="11">
    <source>
        <dbReference type="EMBL" id="CAI5759925.1"/>
    </source>
</evidence>
<dbReference type="PANTHER" id="PTHR28570:SF4">
    <property type="entry name" value="VACUOLAR AMINOPEPTIDASE 1"/>
    <property type="match status" value="1"/>
</dbReference>
<dbReference type="GO" id="GO:0000324">
    <property type="term" value="C:fungal-type vacuole"/>
    <property type="evidence" value="ECO:0007669"/>
    <property type="project" value="TreeGrafter"/>
</dbReference>
<dbReference type="InterPro" id="IPR001948">
    <property type="entry name" value="Peptidase_M18"/>
</dbReference>
<dbReference type="SUPFAM" id="SSF53187">
    <property type="entry name" value="Zn-dependent exopeptidases"/>
    <property type="match status" value="1"/>
</dbReference>
<evidence type="ECO:0000313" key="12">
    <source>
        <dbReference type="Proteomes" id="UP001152885"/>
    </source>
</evidence>
<sequence length="561" mass="63362">MVNDDKQIDRSNSIISLTTSEEEEEEKEEEEKEEEEIELLDRYNLVNQIRPNDDETSSLDYSDAETSSNSIDINDDAEDYYESYSSKFINFMNRNPTTYHVITHFRILLESNGFKYLPSNKIIEKLDPGFYYTTRDDLCLAAFVVGGNWKPINGSLFICSHCDALSVKINPGSSIKKDINGYNLLGVAPYSGSLNKLWLSRDLGIAGSILVKDFKTGKVQRKLINSYPEPIAFIPPIAPHFGLGEFDYNLQTQTVPIYGFNNDENAEPPTEEERDSILYGRHSLQLLRYISRLSKSSIPSILQMDLDLVDVQPSCRGGLNKEFIYSSSLDDRLCAFDSVYALIEFSHTLTKEQLQSYSGFNGVYLANHEEIGSESRTGAKSGFLVDIFKSIISTQVNQKKKKVPNELLANLIKSTILLSTDVTHAFNPNFKDVYLDNNFPLPNIGPSIKFDSNAHVLSDSLGWEFLNRVVDRIDEEFNIKLQHFHIRNDSRSGGTIGPIMSDGNRGLNGAKLIIDVGLPILSMHSIRSIMGYKDVGIGIKFYQETFKNWQGIIYEMEHGSD</sequence>
<evidence type="ECO:0008006" key="13">
    <source>
        <dbReference type="Google" id="ProtNLM"/>
    </source>
</evidence>
<evidence type="ECO:0000256" key="1">
    <source>
        <dbReference type="ARBA" id="ARBA00001947"/>
    </source>
</evidence>
<evidence type="ECO:0000256" key="4">
    <source>
        <dbReference type="ARBA" id="ARBA00022670"/>
    </source>
</evidence>
<keyword evidence="6 9" id="KW-0378">Hydrolase</keyword>
<comment type="cofactor">
    <cofactor evidence="1">
        <name>Zn(2+)</name>
        <dbReference type="ChEBI" id="CHEBI:29105"/>
    </cofactor>
</comment>
<keyword evidence="5 9" id="KW-0479">Metal-binding</keyword>
<proteinExistence type="inferred from homology"/>
<evidence type="ECO:0000256" key="10">
    <source>
        <dbReference type="SAM" id="MobiDB-lite"/>
    </source>
</evidence>
<dbReference type="SUPFAM" id="SSF101821">
    <property type="entry name" value="Aminopeptidase/glucanase lid domain"/>
    <property type="match status" value="1"/>
</dbReference>
<dbReference type="AlphaFoldDB" id="A0A9W4U0H1"/>
<evidence type="ECO:0000256" key="5">
    <source>
        <dbReference type="ARBA" id="ARBA00022723"/>
    </source>
</evidence>
<dbReference type="Proteomes" id="UP001152885">
    <property type="component" value="Unassembled WGS sequence"/>
</dbReference>
<keyword evidence="3 9" id="KW-0031">Aminopeptidase</keyword>
<feature type="compositionally biased region" description="Acidic residues" evidence="10">
    <location>
        <begin position="20"/>
        <end position="38"/>
    </location>
</feature>
<evidence type="ECO:0000256" key="9">
    <source>
        <dbReference type="RuleBase" id="RU004386"/>
    </source>
</evidence>
<name>A0A9W4U0H1_9ASCO</name>
<protein>
    <recommendedName>
        <fullName evidence="13">Vacuolar aminopeptidase 1</fullName>
    </recommendedName>
</protein>
<evidence type="ECO:0000256" key="3">
    <source>
        <dbReference type="ARBA" id="ARBA00022438"/>
    </source>
</evidence>
<reference evidence="11" key="1">
    <citation type="submission" date="2022-12" db="EMBL/GenBank/DDBJ databases">
        <authorList>
            <person name="Brejova B."/>
        </authorList>
    </citation>
    <scope>NUCLEOTIDE SEQUENCE</scope>
</reference>
<accession>A0A9W4U0H1</accession>
<dbReference type="InterPro" id="IPR023358">
    <property type="entry name" value="Peptidase_M18_dom2"/>
</dbReference>
<keyword evidence="7 9" id="KW-0862">Zinc</keyword>
<dbReference type="Gene3D" id="3.40.630.10">
    <property type="entry name" value="Zn peptidases"/>
    <property type="match status" value="1"/>
</dbReference>
<comment type="caution">
    <text evidence="11">The sequence shown here is derived from an EMBL/GenBank/DDBJ whole genome shotgun (WGS) entry which is preliminary data.</text>
</comment>
<dbReference type="GO" id="GO:0008270">
    <property type="term" value="F:zinc ion binding"/>
    <property type="evidence" value="ECO:0007669"/>
    <property type="project" value="InterPro"/>
</dbReference>
<dbReference type="GO" id="GO:0070006">
    <property type="term" value="F:metalloaminopeptidase activity"/>
    <property type="evidence" value="ECO:0007669"/>
    <property type="project" value="TreeGrafter"/>
</dbReference>
<comment type="similarity">
    <text evidence="2 9">Belongs to the peptidase M18 family.</text>
</comment>
<evidence type="ECO:0000256" key="7">
    <source>
        <dbReference type="ARBA" id="ARBA00022833"/>
    </source>
</evidence>
<dbReference type="Pfam" id="PF02127">
    <property type="entry name" value="Peptidase_M18"/>
    <property type="match status" value="1"/>
</dbReference>
<evidence type="ECO:0000256" key="2">
    <source>
        <dbReference type="ARBA" id="ARBA00008290"/>
    </source>
</evidence>
<feature type="compositionally biased region" description="Polar residues" evidence="10">
    <location>
        <begin position="10"/>
        <end position="19"/>
    </location>
</feature>